<dbReference type="Pfam" id="PF01527">
    <property type="entry name" value="HTH_Tnp_1"/>
    <property type="match status" value="1"/>
</dbReference>
<protein>
    <recommendedName>
        <fullName evidence="3">Transposase</fullName>
    </recommendedName>
</protein>
<sequence>MKFSARVIAGNNYEKSGLTETQIIAILKETDAGVKVKEICRERGISSTYYNWKFKYGGIEAFDIKRIKELFAKKG</sequence>
<dbReference type="InterPro" id="IPR002514">
    <property type="entry name" value="Transposase_8"/>
</dbReference>
<keyword evidence="2" id="KW-1185">Reference proteome</keyword>
<comment type="caution">
    <text evidence="1">The sequence shown here is derived from an EMBL/GenBank/DDBJ whole genome shotgun (WGS) entry which is preliminary data.</text>
</comment>
<reference evidence="2" key="1">
    <citation type="journal article" date="2018" name="Front. Microbiol.">
        <title>Genome-Based Analysis Reveals the Taxonomy and Diversity of the Family Idiomarinaceae.</title>
        <authorList>
            <person name="Liu Y."/>
            <person name="Lai Q."/>
            <person name="Shao Z."/>
        </authorList>
    </citation>
    <scope>NUCLEOTIDE SEQUENCE [LARGE SCALE GENOMIC DNA]</scope>
    <source>
        <strain evidence="2">AIS</strain>
    </source>
</reference>
<dbReference type="Proteomes" id="UP000286934">
    <property type="component" value="Unassembled WGS sequence"/>
</dbReference>
<accession>A0A432WQE7</accession>
<gene>
    <name evidence="1" type="ORF">CWE13_10405</name>
</gene>
<evidence type="ECO:0000313" key="1">
    <source>
        <dbReference type="EMBL" id="RUO35949.1"/>
    </source>
</evidence>
<dbReference type="PANTHER" id="PTHR33609">
    <property type="entry name" value="LOW CALCIUM RESPONSE LOCUS PROTEIN S"/>
    <property type="match status" value="1"/>
</dbReference>
<proteinExistence type="predicted"/>
<dbReference type="PANTHER" id="PTHR33609:SF5">
    <property type="entry name" value="LOW CALCIUM RESPONSE LOCUS PROTEIN S"/>
    <property type="match status" value="1"/>
</dbReference>
<name>A0A432WQE7_9GAMM</name>
<dbReference type="EMBL" id="PIPP01000005">
    <property type="protein sequence ID" value="RUO35949.1"/>
    <property type="molecule type" value="Genomic_DNA"/>
</dbReference>
<evidence type="ECO:0008006" key="3">
    <source>
        <dbReference type="Google" id="ProtNLM"/>
    </source>
</evidence>
<dbReference type="GO" id="GO:0004803">
    <property type="term" value="F:transposase activity"/>
    <property type="evidence" value="ECO:0007669"/>
    <property type="project" value="InterPro"/>
</dbReference>
<organism evidence="1 2">
    <name type="scientific">Aliidiomarina shirensis</name>
    <dbReference type="NCBI Taxonomy" id="1048642"/>
    <lineage>
        <taxon>Bacteria</taxon>
        <taxon>Pseudomonadati</taxon>
        <taxon>Pseudomonadota</taxon>
        <taxon>Gammaproteobacteria</taxon>
        <taxon>Alteromonadales</taxon>
        <taxon>Idiomarinaceae</taxon>
        <taxon>Aliidiomarina</taxon>
    </lineage>
</organism>
<dbReference type="InterPro" id="IPR052546">
    <property type="entry name" value="Transposase_8_domain"/>
</dbReference>
<dbReference type="AlphaFoldDB" id="A0A432WQE7"/>
<evidence type="ECO:0000313" key="2">
    <source>
        <dbReference type="Proteomes" id="UP000286934"/>
    </source>
</evidence>
<dbReference type="OrthoDB" id="9774685at2"/>
<dbReference type="GO" id="GO:0006313">
    <property type="term" value="P:DNA transposition"/>
    <property type="evidence" value="ECO:0007669"/>
    <property type="project" value="InterPro"/>
</dbReference>
<dbReference type="GO" id="GO:0003677">
    <property type="term" value="F:DNA binding"/>
    <property type="evidence" value="ECO:0007669"/>
    <property type="project" value="InterPro"/>
</dbReference>